<dbReference type="EMBL" id="VOAH01000003">
    <property type="protein sequence ID" value="TVP41508.1"/>
    <property type="molecule type" value="Genomic_DNA"/>
</dbReference>
<comment type="caution">
    <text evidence="1">The sequence shown here is derived from an EMBL/GenBank/DDBJ whole genome shotgun (WGS) entry which is preliminary data.</text>
</comment>
<gene>
    <name evidence="1" type="ORF">NARC_30223</name>
</gene>
<organism evidence="1 2">
    <name type="scientific">Candidatus Nitrosocosmicus arcticus</name>
    <dbReference type="NCBI Taxonomy" id="2035267"/>
    <lineage>
        <taxon>Archaea</taxon>
        <taxon>Nitrososphaerota</taxon>
        <taxon>Nitrososphaeria</taxon>
        <taxon>Nitrososphaerales</taxon>
        <taxon>Nitrososphaeraceae</taxon>
        <taxon>Candidatus Nitrosocosmicus</taxon>
    </lineage>
</organism>
<accession>A0A557SY26</accession>
<dbReference type="Proteomes" id="UP000315289">
    <property type="component" value="Unassembled WGS sequence"/>
</dbReference>
<name>A0A557SY26_9ARCH</name>
<protein>
    <submittedName>
        <fullName evidence="1">Uncharacterized protein</fullName>
    </submittedName>
</protein>
<evidence type="ECO:0000313" key="1">
    <source>
        <dbReference type="EMBL" id="TVP41508.1"/>
    </source>
</evidence>
<sequence>MEELYYTLLKKIEGLDKHHDQTLKSILKIEERFERERIKI</sequence>
<keyword evidence="2" id="KW-1185">Reference proteome</keyword>
<reference evidence="1 2" key="1">
    <citation type="journal article" date="2019" name="Front. Microbiol.">
        <title>Ammonia Oxidation by the Arctic Terrestrial Thaumarchaeote Candidatus Nitrosocosmicus arcticus Is Stimulated by Increasing Temperatures.</title>
        <authorList>
            <person name="Alves R.J.E."/>
            <person name="Kerou M."/>
            <person name="Zappe A."/>
            <person name="Bittner R."/>
            <person name="Abby S.S."/>
            <person name="Schmidt H.A."/>
            <person name="Pfeifer K."/>
            <person name="Schleper C."/>
        </authorList>
    </citation>
    <scope>NUCLEOTIDE SEQUENCE [LARGE SCALE GENOMIC DNA]</scope>
    <source>
        <strain evidence="1 2">Kfb</strain>
    </source>
</reference>
<dbReference type="AlphaFoldDB" id="A0A557SY26"/>
<evidence type="ECO:0000313" key="2">
    <source>
        <dbReference type="Proteomes" id="UP000315289"/>
    </source>
</evidence>
<proteinExistence type="predicted"/>